<evidence type="ECO:0000256" key="6">
    <source>
        <dbReference type="ARBA" id="ARBA00067277"/>
    </source>
</evidence>
<evidence type="ECO:0000313" key="8">
    <source>
        <dbReference type="EMBL" id="MBT9281378.1"/>
    </source>
</evidence>
<sequence length="483" mass="52089">MGVKAVRNGQRKGLWIDGRYEETKDWSPVLSKSDGRLLAEVGRGTREDVHRAVEAAVRAYAAYRTYPAHARSAILYRVAQMLEERSEAAARLIAEEAGKPLKTARLEVRRAVQTYRFAAEEAKRIGGETIPMDAAVGGEGRLGFTWREPLGVVAAITPFNFPLNLVAHKLGPALAAGNTVVLKPAGATPLSAFFVAELFHEAGLPPGALNVLSGPGGEIGDALVEHPRVKAVTFTGSAAVGKRIREKSGLKRTLLELGSNSAVIVEPDAPFEMAVARTAEGAFQYAGQICISVQRIYVHEAIYDRFHAALLEKVKALKVGDPLDEATDVGPLIHEGEAARVAAWIEEAVAGGARIETGGVKEGPYLSPTLLTGVTPEMRVVREEVFGPVATLVRYRDLEEAIALVNDSRYGLNVGVFTRDIAKAFRAARRLEAGGVMINDIPTFRVDHMPYGGVKESGYGREGVKYAIEELTELKLVVVHVDV</sequence>
<gene>
    <name evidence="8" type="ORF">KM312_01755</name>
    <name evidence="9" type="ORF">KM312_07295</name>
</gene>
<dbReference type="PANTHER" id="PTHR42991:SF1">
    <property type="entry name" value="ALDEHYDE DEHYDROGENASE"/>
    <property type="match status" value="1"/>
</dbReference>
<evidence type="ECO:0000259" key="7">
    <source>
        <dbReference type="Pfam" id="PF00171"/>
    </source>
</evidence>
<organism evidence="8 10">
    <name type="scientific">Hydrogenibacillus schlegelii</name>
    <name type="common">Bacillus schlegelii</name>
    <dbReference type="NCBI Taxonomy" id="1484"/>
    <lineage>
        <taxon>Bacteria</taxon>
        <taxon>Bacillati</taxon>
        <taxon>Bacillota</taxon>
        <taxon>Bacilli</taxon>
        <taxon>Bacillales</taxon>
        <taxon>Bacillales Family X. Incertae Sedis</taxon>
        <taxon>Hydrogenibacillus</taxon>
    </lineage>
</organism>
<dbReference type="PANTHER" id="PTHR42991">
    <property type="entry name" value="ALDEHYDE DEHYDROGENASE"/>
    <property type="match status" value="1"/>
</dbReference>
<proteinExistence type="inferred from homology"/>
<dbReference type="FunFam" id="3.40.309.10:FF:000009">
    <property type="entry name" value="Aldehyde dehydrogenase A"/>
    <property type="match status" value="1"/>
</dbReference>
<evidence type="ECO:0000256" key="5">
    <source>
        <dbReference type="ARBA" id="ARBA00066984"/>
    </source>
</evidence>
<dbReference type="Gene3D" id="3.40.309.10">
    <property type="entry name" value="Aldehyde Dehydrogenase, Chain A, domain 2"/>
    <property type="match status" value="1"/>
</dbReference>
<dbReference type="CDD" id="cd07149">
    <property type="entry name" value="ALDH_y4uC"/>
    <property type="match status" value="1"/>
</dbReference>
<dbReference type="SUPFAM" id="SSF53720">
    <property type="entry name" value="ALDH-like"/>
    <property type="match status" value="1"/>
</dbReference>
<dbReference type="EMBL" id="JAHHQF010000057">
    <property type="protein sequence ID" value="MBT9282445.1"/>
    <property type="molecule type" value="Genomic_DNA"/>
</dbReference>
<evidence type="ECO:0000256" key="2">
    <source>
        <dbReference type="ARBA" id="ARBA00023002"/>
    </source>
</evidence>
<dbReference type="InterPro" id="IPR016162">
    <property type="entry name" value="Ald_DH_N"/>
</dbReference>
<comment type="catalytic activity">
    <reaction evidence="3">
        <text>(2S)-3-sulfolactaldehyde + NAD(+) + H2O = (2S)-3-sulfolactate + NADH + 2 H(+)</text>
        <dbReference type="Rhea" id="RHEA:47932"/>
        <dbReference type="ChEBI" id="CHEBI:15377"/>
        <dbReference type="ChEBI" id="CHEBI:15378"/>
        <dbReference type="ChEBI" id="CHEBI:57540"/>
        <dbReference type="ChEBI" id="CHEBI:57945"/>
        <dbReference type="ChEBI" id="CHEBI:61289"/>
        <dbReference type="ChEBI" id="CHEBI:90109"/>
        <dbReference type="EC" id="1.2.1.97"/>
    </reaction>
    <physiologicalReaction direction="left-to-right" evidence="3">
        <dbReference type="Rhea" id="RHEA:47933"/>
    </physiologicalReaction>
</comment>
<dbReference type="InterPro" id="IPR015590">
    <property type="entry name" value="Aldehyde_DH_dom"/>
</dbReference>
<keyword evidence="2" id="KW-0560">Oxidoreductase</keyword>
<dbReference type="GO" id="GO:0008911">
    <property type="term" value="F:lactaldehyde dehydrogenase (NAD+) activity"/>
    <property type="evidence" value="ECO:0007669"/>
    <property type="project" value="TreeGrafter"/>
</dbReference>
<dbReference type="FunFam" id="3.40.605.10:FF:000007">
    <property type="entry name" value="NAD/NADP-dependent betaine aldehyde dehydrogenase"/>
    <property type="match status" value="1"/>
</dbReference>
<comment type="caution">
    <text evidence="8">The sequence shown here is derived from an EMBL/GenBank/DDBJ whole genome shotgun (WGS) entry which is preliminary data.</text>
</comment>
<dbReference type="Gene3D" id="3.40.605.10">
    <property type="entry name" value="Aldehyde Dehydrogenase, Chain A, domain 1"/>
    <property type="match status" value="1"/>
</dbReference>
<evidence type="ECO:0000256" key="4">
    <source>
        <dbReference type="ARBA" id="ARBA00054572"/>
    </source>
</evidence>
<evidence type="ECO:0000313" key="10">
    <source>
        <dbReference type="Proteomes" id="UP000748108"/>
    </source>
</evidence>
<evidence type="ECO:0000256" key="3">
    <source>
        <dbReference type="ARBA" id="ARBA00050326"/>
    </source>
</evidence>
<accession>A0A947GGR6</accession>
<evidence type="ECO:0000256" key="1">
    <source>
        <dbReference type="ARBA" id="ARBA00009986"/>
    </source>
</evidence>
<dbReference type="EC" id="1.2.1.97" evidence="5"/>
<dbReference type="InterPro" id="IPR016161">
    <property type="entry name" value="Ald_DH/histidinol_DH"/>
</dbReference>
<comment type="function">
    <text evidence="4">Part of the sulfo-TAL (or sulfo-SFT) pathway, a D-sulfoquinovose degradation pathway that produces sulfolactate (SL). Catalyzes the oxidation of 3-sulfolactaldehyde (SLA) to sulfolactate (SL).</text>
</comment>
<dbReference type="InterPro" id="IPR016163">
    <property type="entry name" value="Ald_DH_C"/>
</dbReference>
<evidence type="ECO:0000313" key="9">
    <source>
        <dbReference type="EMBL" id="MBT9282445.1"/>
    </source>
</evidence>
<dbReference type="InterPro" id="IPR051020">
    <property type="entry name" value="ALDH-related_metabolic_enz"/>
</dbReference>
<dbReference type="Proteomes" id="UP000748108">
    <property type="component" value="Unassembled WGS sequence"/>
</dbReference>
<name>A0A947GGR6_HYDSH</name>
<dbReference type="Pfam" id="PF00171">
    <property type="entry name" value="Aldedh"/>
    <property type="match status" value="1"/>
</dbReference>
<comment type="similarity">
    <text evidence="1">Belongs to the aldehyde dehydrogenase family.</text>
</comment>
<protein>
    <recommendedName>
        <fullName evidence="6">3-sulfolactaldehyde dehydrogenase</fullName>
        <ecNumber evidence="5">1.2.1.97</ecNumber>
    </recommendedName>
</protein>
<reference evidence="8" key="1">
    <citation type="journal article" date="2021" name="Microbiology">
        <title>Metagenomic Analysis of the Microbial Community in the Underground Coal Fire Area (Kemerovo Region, Russia) Revealed Predominance of Thermophilic Members of the Phyla Deinococcus-thermus, Aquificae, and Firmicutes.</title>
        <authorList>
            <person name="Kadnikov V."/>
            <person name="Mardanov A.V."/>
            <person name="Beletsky A.V."/>
            <person name="Karnachuk O.V."/>
            <person name="Ravin N.V."/>
        </authorList>
    </citation>
    <scope>NUCLEOTIDE SEQUENCE</scope>
    <source>
        <strain evidence="8">RBS10-49</strain>
    </source>
</reference>
<feature type="domain" description="Aldehyde dehydrogenase" evidence="7">
    <location>
        <begin position="27"/>
        <end position="477"/>
    </location>
</feature>
<dbReference type="EMBL" id="JAHHQF010000038">
    <property type="protein sequence ID" value="MBT9281378.1"/>
    <property type="molecule type" value="Genomic_DNA"/>
</dbReference>
<dbReference type="AlphaFoldDB" id="A0A947GGR6"/>